<keyword evidence="8" id="KW-0539">Nucleus</keyword>
<dbReference type="InterPro" id="IPR019519">
    <property type="entry name" value="Elp5"/>
</dbReference>
<dbReference type="VEuPathDB" id="FungiDB:PTTG_00418"/>
<dbReference type="GO" id="GO:0002098">
    <property type="term" value="P:tRNA wobble uridine modification"/>
    <property type="evidence" value="ECO:0007669"/>
    <property type="project" value="InterPro"/>
</dbReference>
<evidence type="ECO:0000313" key="11">
    <source>
        <dbReference type="EnsemblFungi" id="PTTG_00418-t43_1-p1"/>
    </source>
</evidence>
<evidence type="ECO:0000313" key="12">
    <source>
        <dbReference type="Proteomes" id="UP000005240"/>
    </source>
</evidence>
<proteinExistence type="inferred from homology"/>
<reference evidence="11" key="4">
    <citation type="submission" date="2025-05" db="UniProtKB">
        <authorList>
            <consortium name="EnsemblFungi"/>
        </authorList>
    </citation>
    <scope>IDENTIFICATION</scope>
    <source>
        <strain evidence="11">isolate 1-1 / race 1 (BBBD)</strain>
    </source>
</reference>
<evidence type="ECO:0000313" key="10">
    <source>
        <dbReference type="EMBL" id="OAV99247.1"/>
    </source>
</evidence>
<name>A0A180H2K8_PUCT1</name>
<dbReference type="EMBL" id="ADAS02000003">
    <property type="protein sequence ID" value="OAV99247.1"/>
    <property type="molecule type" value="Genomic_DNA"/>
</dbReference>
<keyword evidence="6" id="KW-0963">Cytoplasm</keyword>
<dbReference type="STRING" id="630390.A0A180H2K8"/>
<evidence type="ECO:0000256" key="1">
    <source>
        <dbReference type="ARBA" id="ARBA00004123"/>
    </source>
</evidence>
<dbReference type="Pfam" id="PF10483">
    <property type="entry name" value="Elong_Iki1"/>
    <property type="match status" value="1"/>
</dbReference>
<evidence type="ECO:0000256" key="2">
    <source>
        <dbReference type="ARBA" id="ARBA00004496"/>
    </source>
</evidence>
<reference evidence="11 12" key="3">
    <citation type="journal article" date="2017" name="G3 (Bethesda)">
        <title>Comparative analysis highlights variable genome content of wheat rusts and divergence of the mating loci.</title>
        <authorList>
            <person name="Cuomo C.A."/>
            <person name="Bakkeren G."/>
            <person name="Khalil H.B."/>
            <person name="Panwar V."/>
            <person name="Joly D."/>
            <person name="Linning R."/>
            <person name="Sakthikumar S."/>
            <person name="Song X."/>
            <person name="Adiconis X."/>
            <person name="Fan L."/>
            <person name="Goldberg J.M."/>
            <person name="Levin J.Z."/>
            <person name="Young S."/>
            <person name="Zeng Q."/>
            <person name="Anikster Y."/>
            <person name="Bruce M."/>
            <person name="Wang M."/>
            <person name="Yin C."/>
            <person name="McCallum B."/>
            <person name="Szabo L.J."/>
            <person name="Hulbert S."/>
            <person name="Chen X."/>
            <person name="Fellers J.P."/>
        </authorList>
    </citation>
    <scope>NUCLEOTIDE SEQUENCE</scope>
    <source>
        <strain evidence="12">Isolate 1-1 / race 1 (BBBD)</strain>
        <strain evidence="11">isolate 1-1 / race 1 (BBBD)</strain>
    </source>
</reference>
<keyword evidence="12" id="KW-1185">Reference proteome</keyword>
<evidence type="ECO:0000256" key="5">
    <source>
        <dbReference type="ARBA" id="ARBA00020264"/>
    </source>
</evidence>
<dbReference type="AlphaFoldDB" id="A0A180H2K8"/>
<gene>
    <name evidence="10" type="ORF">PTTG_00418</name>
</gene>
<dbReference type="GO" id="GO:0005634">
    <property type="term" value="C:nucleus"/>
    <property type="evidence" value="ECO:0007669"/>
    <property type="project" value="UniProtKB-SubCell"/>
</dbReference>
<comment type="pathway">
    <text evidence="3">tRNA modification; 5-methoxycarbonylmethyl-2-thiouridine-tRNA biosynthesis.</text>
</comment>
<organism evidence="10">
    <name type="scientific">Puccinia triticina (isolate 1-1 / race 1 (BBBD))</name>
    <name type="common">Brown leaf rust fungus</name>
    <dbReference type="NCBI Taxonomy" id="630390"/>
    <lineage>
        <taxon>Eukaryota</taxon>
        <taxon>Fungi</taxon>
        <taxon>Dikarya</taxon>
        <taxon>Basidiomycota</taxon>
        <taxon>Pucciniomycotina</taxon>
        <taxon>Pucciniomycetes</taxon>
        <taxon>Pucciniales</taxon>
        <taxon>Pucciniaceae</taxon>
        <taxon>Puccinia</taxon>
    </lineage>
</organism>
<dbReference type="Proteomes" id="UP000005240">
    <property type="component" value="Unassembled WGS sequence"/>
</dbReference>
<feature type="compositionally biased region" description="Polar residues" evidence="9">
    <location>
        <begin position="423"/>
        <end position="437"/>
    </location>
</feature>
<evidence type="ECO:0000256" key="6">
    <source>
        <dbReference type="ARBA" id="ARBA00022490"/>
    </source>
</evidence>
<feature type="region of interest" description="Disordered" evidence="9">
    <location>
        <begin position="53"/>
        <end position="74"/>
    </location>
</feature>
<dbReference type="GO" id="GO:0005829">
    <property type="term" value="C:cytosol"/>
    <property type="evidence" value="ECO:0007669"/>
    <property type="project" value="TreeGrafter"/>
</dbReference>
<sequence length="458" mass="49366">MQSKPHFHREPAMSTAGLLLDAFLGGTLPARLVLLQDCPAQSAQPILHQLATKSSRPAPGQQPASHCSPSNPPTVLISHPSSLGSLDLPPSCARFSLTDHQDCLDSILPPTRELIAHALSLHKSSPVSIVVDSVQELFRLTSAQLAFRFLRSLLDLLPNPESRLIVVDSPHLQTSSSDHSIVDPSTALRSSSLSASYLHLKIHPTGLLDHLINVFGLPVPVPSAQQAGTHYDVRLFGLLDELAGDCNPYLEPIGAEKDRLTVVPQALMVPPSLAPSSANTGTCVIEWTAKNLPHCAASPSTSIGLKPITNKKNCRVGRPSTHLASIQHGLEALRLNLGHPSPSHSFRLDPLPLSKVLVKRAFKLSSRPTDQPNPTPLDGQLTFNLSLTDKQRAEREAVALPFLPRRANDGTVIEAPGEMFDGSFQNNPNAPNTNTSGMILYDPDSADDMDDEEPDDDF</sequence>
<feature type="region of interest" description="Disordered" evidence="9">
    <location>
        <begin position="420"/>
        <end position="458"/>
    </location>
</feature>
<dbReference type="GO" id="GO:0000049">
    <property type="term" value="F:tRNA binding"/>
    <property type="evidence" value="ECO:0007669"/>
    <property type="project" value="TreeGrafter"/>
</dbReference>
<dbReference type="UniPathway" id="UPA00988"/>
<evidence type="ECO:0000256" key="3">
    <source>
        <dbReference type="ARBA" id="ARBA00005043"/>
    </source>
</evidence>
<protein>
    <recommendedName>
        <fullName evidence="5">Elongator complex protein 5</fullName>
    </recommendedName>
</protein>
<dbReference type="EnsemblFungi" id="PTTG_00418-t43_1">
    <property type="protein sequence ID" value="PTTG_00418-t43_1-p1"/>
    <property type="gene ID" value="PTTG_00418"/>
</dbReference>
<comment type="similarity">
    <text evidence="4">Belongs to the ELP5 family.</text>
</comment>
<evidence type="ECO:0000256" key="8">
    <source>
        <dbReference type="ARBA" id="ARBA00023242"/>
    </source>
</evidence>
<evidence type="ECO:0000256" key="9">
    <source>
        <dbReference type="SAM" id="MobiDB-lite"/>
    </source>
</evidence>
<evidence type="ECO:0000256" key="7">
    <source>
        <dbReference type="ARBA" id="ARBA00022694"/>
    </source>
</evidence>
<feature type="compositionally biased region" description="Acidic residues" evidence="9">
    <location>
        <begin position="444"/>
        <end position="458"/>
    </location>
</feature>
<accession>A0A180H2K8</accession>
<dbReference type="OrthoDB" id="166907at2759"/>
<evidence type="ECO:0000256" key="4">
    <source>
        <dbReference type="ARBA" id="ARBA00009567"/>
    </source>
</evidence>
<reference evidence="10" key="1">
    <citation type="submission" date="2009-11" db="EMBL/GenBank/DDBJ databases">
        <authorList>
            <consortium name="The Broad Institute Genome Sequencing Platform"/>
            <person name="Ward D."/>
            <person name="Feldgarden M."/>
            <person name="Earl A."/>
            <person name="Young S.K."/>
            <person name="Zeng Q."/>
            <person name="Koehrsen M."/>
            <person name="Alvarado L."/>
            <person name="Berlin A."/>
            <person name="Bochicchio J."/>
            <person name="Borenstein D."/>
            <person name="Chapman S.B."/>
            <person name="Chen Z."/>
            <person name="Engels R."/>
            <person name="Freedman E."/>
            <person name="Gellesch M."/>
            <person name="Goldberg J."/>
            <person name="Griggs A."/>
            <person name="Gujja S."/>
            <person name="Heilman E."/>
            <person name="Heiman D."/>
            <person name="Hepburn T."/>
            <person name="Howarth C."/>
            <person name="Jen D."/>
            <person name="Larson L."/>
            <person name="Lewis B."/>
            <person name="Mehta T."/>
            <person name="Park D."/>
            <person name="Pearson M."/>
            <person name="Roberts A."/>
            <person name="Saif S."/>
            <person name="Shea T."/>
            <person name="Shenoy N."/>
            <person name="Sisk P."/>
            <person name="Stolte C."/>
            <person name="Sykes S."/>
            <person name="Thomson T."/>
            <person name="Walk T."/>
            <person name="White J."/>
            <person name="Yandava C."/>
            <person name="Izard J."/>
            <person name="Baranova O.V."/>
            <person name="Blanton J.M."/>
            <person name="Tanner A.C."/>
            <person name="Dewhirst F.E."/>
            <person name="Haas B."/>
            <person name="Nusbaum C."/>
            <person name="Birren B."/>
        </authorList>
    </citation>
    <scope>NUCLEOTIDE SEQUENCE [LARGE SCALE GENOMIC DNA]</scope>
    <source>
        <strain evidence="10">1-1 BBBD Race 1</strain>
    </source>
</reference>
<reference evidence="10" key="2">
    <citation type="submission" date="2016-05" db="EMBL/GenBank/DDBJ databases">
        <title>Comparative analysis highlights variable genome content of wheat rusts and divergence of the mating loci.</title>
        <authorList>
            <person name="Cuomo C.A."/>
            <person name="Bakkeren G."/>
            <person name="Szabo L."/>
            <person name="Khalil H."/>
            <person name="Joly D."/>
            <person name="Goldberg J."/>
            <person name="Young S."/>
            <person name="Zeng Q."/>
            <person name="Fellers J."/>
        </authorList>
    </citation>
    <scope>NUCLEOTIDE SEQUENCE [LARGE SCALE GENOMIC DNA]</scope>
    <source>
        <strain evidence="10">1-1 BBBD Race 1</strain>
    </source>
</reference>
<comment type="subcellular location">
    <subcellularLocation>
        <location evidence="2">Cytoplasm</location>
    </subcellularLocation>
    <subcellularLocation>
        <location evidence="1">Nucleus</location>
    </subcellularLocation>
</comment>
<dbReference type="PANTHER" id="PTHR15641:SF1">
    <property type="entry name" value="ELONGATOR COMPLEX PROTEIN 5"/>
    <property type="match status" value="1"/>
</dbReference>
<dbReference type="PANTHER" id="PTHR15641">
    <property type="entry name" value="ELONGATOR COMPLEX PROTEIN 5"/>
    <property type="match status" value="1"/>
</dbReference>
<dbReference type="GO" id="GO:0033588">
    <property type="term" value="C:elongator holoenzyme complex"/>
    <property type="evidence" value="ECO:0007669"/>
    <property type="project" value="InterPro"/>
</dbReference>
<keyword evidence="7" id="KW-0819">tRNA processing</keyword>